<dbReference type="CDD" id="cd01356">
    <property type="entry name" value="AcnX_swivel"/>
    <property type="match status" value="1"/>
</dbReference>
<evidence type="ECO:0000256" key="2">
    <source>
        <dbReference type="ARBA" id="ARBA00023239"/>
    </source>
</evidence>
<protein>
    <submittedName>
        <fullName evidence="5">Aconitase family protein</fullName>
    </submittedName>
</protein>
<dbReference type="EMBL" id="JAUOZU010000013">
    <property type="protein sequence ID" value="MDO6965861.1"/>
    <property type="molecule type" value="Genomic_DNA"/>
</dbReference>
<dbReference type="InterPro" id="IPR007506">
    <property type="entry name" value="PMDh-L-like_dom"/>
</dbReference>
<dbReference type="Pfam" id="PF01989">
    <property type="entry name" value="AcnX_swivel_put"/>
    <property type="match status" value="1"/>
</dbReference>
<dbReference type="CDD" id="cd01355">
    <property type="entry name" value="AcnX"/>
    <property type="match status" value="1"/>
</dbReference>
<feature type="domain" description="Phosphomevalonate dehydratase large subunit-like" evidence="4">
    <location>
        <begin position="166"/>
        <end position="566"/>
    </location>
</feature>
<feature type="domain" description="Phosphomevalonate dehydratase small subunit-like" evidence="3">
    <location>
        <begin position="34"/>
        <end position="109"/>
    </location>
</feature>
<evidence type="ECO:0000313" key="5">
    <source>
        <dbReference type="EMBL" id="MDO6965861.1"/>
    </source>
</evidence>
<keyword evidence="2" id="KW-0456">Lyase</keyword>
<sequence>MTDGKGGEGEADLYGNALVKGEVSGQVLFSDTGLSFWGGIDPETGNVIDRGHPLFGKCIAGRILAIPAGRGSCTGSSVLLQLMINGVAPAAMIFSTREEILTLGVFVAEEMFGPTLPVVQLAPEMFARLAEVDRATVSDGRVLCGAGSVGVDRPHHPDTAPKPLLLSTEDLALLDDGSPEATRTAMRIIIRMAELLGAERLIPVSRAHIDGCIYTGPASLDFAEKLVAAGGRVAVPTTLNAISVDRMAWQRQGTDPALSRAAAALADAYLALGARTSFTCAPYLREDSPASGDDIAWAESNAVVYANSVLGARTMKYPDFLDALIALTGRAPLAGCHIAENRRAKLIIEVQPPQGFDDSFWPLLGYHIGSLAPTKIPAVTGLADLDPKTDDLKAFGAAFATTSGAPMFHLVGITPEATSLKDATGQVEGLPVLTISGADLRGSWQKLQSTDETAIDLVALGNPHFSLTEIADLARLVAGRTRAPLTRMTITTSRATLDRAISAGHAATLQSFGAEFVVDACWCTVLEPIVPPEATTILTNSGKYAHYGPGLTGKALRFASLATCVDAACRGQVDARLPGWLVGYP</sequence>
<evidence type="ECO:0000256" key="1">
    <source>
        <dbReference type="ARBA" id="ARBA00023004"/>
    </source>
</evidence>
<accession>A0ABT8YQE8</accession>
<reference evidence="5" key="1">
    <citation type="journal article" date="2015" name="Int. J. Syst. Evol. Microbiol.">
        <title>Rhizobium alvei sp. nov., isolated from a freshwater river.</title>
        <authorList>
            <person name="Sheu S.Y."/>
            <person name="Huang H.W."/>
            <person name="Young C.C."/>
            <person name="Chen W.M."/>
        </authorList>
    </citation>
    <scope>NUCLEOTIDE SEQUENCE</scope>
    <source>
        <strain evidence="5">TNR-22</strain>
    </source>
</reference>
<keyword evidence="1" id="KW-0408">Iron</keyword>
<proteinExistence type="predicted"/>
<evidence type="ECO:0000313" key="6">
    <source>
        <dbReference type="Proteomes" id="UP001174932"/>
    </source>
</evidence>
<dbReference type="Gene3D" id="3.50.30.10">
    <property type="entry name" value="Phosphohistidine domain"/>
    <property type="match status" value="1"/>
</dbReference>
<comment type="caution">
    <text evidence="5">The sequence shown here is derived from an EMBL/GenBank/DDBJ whole genome shotgun (WGS) entry which is preliminary data.</text>
</comment>
<dbReference type="InterPro" id="IPR002840">
    <property type="entry name" value="PMDh-S-like_dom"/>
</dbReference>
<gene>
    <name evidence="5" type="ORF">Q4481_18030</name>
</gene>
<dbReference type="Pfam" id="PF04412">
    <property type="entry name" value="AcnX"/>
    <property type="match status" value="1"/>
</dbReference>
<organism evidence="5 6">
    <name type="scientific">Rhizobium alvei</name>
    <dbReference type="NCBI Taxonomy" id="1132659"/>
    <lineage>
        <taxon>Bacteria</taxon>
        <taxon>Pseudomonadati</taxon>
        <taxon>Pseudomonadota</taxon>
        <taxon>Alphaproteobacteria</taxon>
        <taxon>Hyphomicrobiales</taxon>
        <taxon>Rhizobiaceae</taxon>
        <taxon>Rhizobium/Agrobacterium group</taxon>
        <taxon>Rhizobium</taxon>
    </lineage>
</organism>
<evidence type="ECO:0000259" key="4">
    <source>
        <dbReference type="Pfam" id="PF04412"/>
    </source>
</evidence>
<dbReference type="PANTHER" id="PTHR36577:SF3">
    <property type="entry name" value="DUF521 DOMAIN PROTEIN (AFU_ORTHOLOGUE AFUA_6G00490)"/>
    <property type="match status" value="1"/>
</dbReference>
<keyword evidence="6" id="KW-1185">Reference proteome</keyword>
<dbReference type="RefSeq" id="WP_304377789.1">
    <property type="nucleotide sequence ID" value="NZ_JAUOZU010000013.1"/>
</dbReference>
<dbReference type="PIRSF" id="PIRSF036630">
    <property type="entry name" value="UCP036630"/>
    <property type="match status" value="1"/>
</dbReference>
<evidence type="ECO:0000259" key="3">
    <source>
        <dbReference type="Pfam" id="PF01989"/>
    </source>
</evidence>
<dbReference type="InterPro" id="IPR012047">
    <property type="entry name" value="AcnX"/>
</dbReference>
<dbReference type="Proteomes" id="UP001174932">
    <property type="component" value="Unassembled WGS sequence"/>
</dbReference>
<name>A0ABT8YQE8_9HYPH</name>
<dbReference type="SUPFAM" id="SSF52016">
    <property type="entry name" value="LeuD/IlvD-like"/>
    <property type="match status" value="1"/>
</dbReference>
<dbReference type="PANTHER" id="PTHR36577">
    <property type="entry name" value="DUF521 DOMAIN PROTEIN (AFU_ORTHOLOGUE AFUA_6G00490)"/>
    <property type="match status" value="1"/>
</dbReference>
<reference evidence="5" key="2">
    <citation type="submission" date="2023-07" db="EMBL/GenBank/DDBJ databases">
        <authorList>
            <person name="Shen H."/>
        </authorList>
    </citation>
    <scope>NUCLEOTIDE SEQUENCE</scope>
    <source>
        <strain evidence="5">TNR-22</strain>
    </source>
</reference>